<evidence type="ECO:0000313" key="1">
    <source>
        <dbReference type="EMBL" id="ATZ59015.1"/>
    </source>
</evidence>
<sequence length="65" mass="7864">MKKNLDEINKDILEKIDSLEIEDNIKDFLKEALYEEYTHRDENYTLSNRRSDNYGPLIDKYYDGD</sequence>
<name>A0A2H4U4I0_METSM</name>
<proteinExistence type="predicted"/>
<dbReference type="GeneID" id="71696287"/>
<dbReference type="AlphaFoldDB" id="A0A2H4U4I0"/>
<protein>
    <submittedName>
        <fullName evidence="1">Uncharacterized protein</fullName>
    </submittedName>
</protein>
<evidence type="ECO:0000313" key="2">
    <source>
        <dbReference type="Proteomes" id="UP000232133"/>
    </source>
</evidence>
<dbReference type="EMBL" id="CP017803">
    <property type="protein sequence ID" value="ATZ59015.1"/>
    <property type="molecule type" value="Genomic_DNA"/>
</dbReference>
<dbReference type="RefSeq" id="WP_100815141.1">
    <property type="nucleotide sequence ID" value="NZ_AP025586.1"/>
</dbReference>
<gene>
    <name evidence="1" type="ORF">BK798_00600</name>
</gene>
<organism evidence="1 2">
    <name type="scientific">Methanobrevibacter smithii</name>
    <dbReference type="NCBI Taxonomy" id="2173"/>
    <lineage>
        <taxon>Archaea</taxon>
        <taxon>Methanobacteriati</taxon>
        <taxon>Methanobacteriota</taxon>
        <taxon>Methanomada group</taxon>
        <taxon>Methanobacteria</taxon>
        <taxon>Methanobacteriales</taxon>
        <taxon>Methanobacteriaceae</taxon>
        <taxon>Methanobrevibacter</taxon>
    </lineage>
</organism>
<reference evidence="1 2" key="1">
    <citation type="submission" date="2016-10" db="EMBL/GenBank/DDBJ databases">
        <authorList>
            <person name="Varghese N."/>
        </authorList>
    </citation>
    <scope>NUCLEOTIDE SEQUENCE [LARGE SCALE GENOMIC DNA]</scope>
    <source>
        <strain evidence="1 2">KB11</strain>
    </source>
</reference>
<dbReference type="Proteomes" id="UP000232133">
    <property type="component" value="Chromosome"/>
</dbReference>
<accession>A0A2H4U4I0</accession>